<evidence type="ECO:0000313" key="2">
    <source>
        <dbReference type="Proteomes" id="UP000038830"/>
    </source>
</evidence>
<proteinExistence type="predicted"/>
<gene>
    <name evidence="1" type="ORF">BN1211_0220</name>
</gene>
<name>A0A0H5CAC0_CYBJN</name>
<evidence type="ECO:0000313" key="1">
    <source>
        <dbReference type="EMBL" id="CEP20379.1"/>
    </source>
</evidence>
<reference evidence="2" key="1">
    <citation type="journal article" date="2015" name="J. Biotechnol.">
        <title>The structure of the Cyberlindnera jadinii genome and its relation to Candida utilis analyzed by the occurrence of single nucleotide polymorphisms.</title>
        <authorList>
            <person name="Rupp O."/>
            <person name="Brinkrolf K."/>
            <person name="Buerth C."/>
            <person name="Kunigo M."/>
            <person name="Schneider J."/>
            <person name="Jaenicke S."/>
            <person name="Goesmann A."/>
            <person name="Puehler A."/>
            <person name="Jaeger K.-E."/>
            <person name="Ernst J.F."/>
        </authorList>
    </citation>
    <scope>NUCLEOTIDE SEQUENCE [LARGE SCALE GENOMIC DNA]</scope>
    <source>
        <strain evidence="2">ATCC 18201 / CBS 1600 / BCRC 20928 / JCM 3617 / NBRC 0987 / NRRL Y-1542</strain>
    </source>
</reference>
<sequence length="205" mass="23374">MFASLPTEVQVQVLSQVHSPCDVSPLFDCLAQHVNSRKLDYYTQQPLLVSVYSSSSKESHKKLFYTGSVSRDQGVTHISLGGLDHKESLLQIKNLKETSHNHESHMDMVLSEDQSSVKLFMTIQFGGEIFLETTFRLREGTKTFVKNGVSITFDLVKGSKEEKEGAYEYDESFNYALNITNVEVKDHDMVNLFEKDLDRCMFVRC</sequence>
<organism evidence="1 2">
    <name type="scientific">Cyberlindnera jadinii (strain ATCC 18201 / CBS 1600 / BCRC 20928 / JCM 3617 / NBRC 0987 / NRRL Y-1542)</name>
    <name type="common">Torula yeast</name>
    <name type="synonym">Candida utilis</name>
    <dbReference type="NCBI Taxonomy" id="983966"/>
    <lineage>
        <taxon>Eukaryota</taxon>
        <taxon>Fungi</taxon>
        <taxon>Dikarya</taxon>
        <taxon>Ascomycota</taxon>
        <taxon>Saccharomycotina</taxon>
        <taxon>Saccharomycetes</taxon>
        <taxon>Phaffomycetales</taxon>
        <taxon>Phaffomycetaceae</taxon>
        <taxon>Cyberlindnera</taxon>
    </lineage>
</organism>
<protein>
    <submittedName>
        <fullName evidence="1">Uncharacterized protein</fullName>
    </submittedName>
</protein>
<dbReference type="AlphaFoldDB" id="A0A0H5CAC0"/>
<dbReference type="EMBL" id="CDQK01000001">
    <property type="protein sequence ID" value="CEP20379.1"/>
    <property type="molecule type" value="Genomic_DNA"/>
</dbReference>
<dbReference type="Proteomes" id="UP000038830">
    <property type="component" value="Unassembled WGS sequence"/>
</dbReference>
<accession>A0A0H5CAC0</accession>